<dbReference type="AlphaFoldDB" id="A0ABD5ZIM6"/>
<evidence type="ECO:0000313" key="3">
    <source>
        <dbReference type="EMBL" id="MFC7205138.1"/>
    </source>
</evidence>
<protein>
    <submittedName>
        <fullName evidence="3">NTP transferase domain-containing protein</fullName>
    </submittedName>
</protein>
<dbReference type="Proteomes" id="UP001596481">
    <property type="component" value="Unassembled WGS sequence"/>
</dbReference>
<dbReference type="InterPro" id="IPR025877">
    <property type="entry name" value="MobA-like_NTP_Trfase"/>
</dbReference>
<evidence type="ECO:0000259" key="2">
    <source>
        <dbReference type="Pfam" id="PF12804"/>
    </source>
</evidence>
<sequence>MTDERPEREEESSDQSVESRDLPIVQGATPDAAPASDSTGDSPTVVGVLLAAGTSSRFGDENKLLATVDSEPIVRRAAQTLLESGVDSVVVVLGYEAERVRDALDGLSVEFVVNDDYETGQASSLRRGIEAVRENSTDADAVVVALGDMPFVSPETVDTLCAAYAADAGDALAAAFDGNRGNPVLFDSRHFDALLDTEGDIGGREILLDGEASALVAVDDPGIRRDVDVPDDI</sequence>
<comment type="caution">
    <text evidence="3">The sequence shown here is derived from an EMBL/GenBank/DDBJ whole genome shotgun (WGS) entry which is preliminary data.</text>
</comment>
<dbReference type="CDD" id="cd04182">
    <property type="entry name" value="GT_2_like_f"/>
    <property type="match status" value="1"/>
</dbReference>
<dbReference type="Gene3D" id="3.90.550.10">
    <property type="entry name" value="Spore Coat Polysaccharide Biosynthesis Protein SpsA, Chain A"/>
    <property type="match status" value="1"/>
</dbReference>
<keyword evidence="4" id="KW-1185">Reference proteome</keyword>
<evidence type="ECO:0000256" key="1">
    <source>
        <dbReference type="SAM" id="MobiDB-lite"/>
    </source>
</evidence>
<feature type="region of interest" description="Disordered" evidence="1">
    <location>
        <begin position="1"/>
        <end position="44"/>
    </location>
</feature>
<name>A0ABD5ZIM6_9EURY</name>
<reference evidence="3 4" key="1">
    <citation type="journal article" date="2019" name="Int. J. Syst. Evol. Microbiol.">
        <title>The Global Catalogue of Microorganisms (GCM) 10K type strain sequencing project: providing services to taxonomists for standard genome sequencing and annotation.</title>
        <authorList>
            <consortium name="The Broad Institute Genomics Platform"/>
            <consortium name="The Broad Institute Genome Sequencing Center for Infectious Disease"/>
            <person name="Wu L."/>
            <person name="Ma J."/>
        </authorList>
    </citation>
    <scope>NUCLEOTIDE SEQUENCE [LARGE SCALE GENOMIC DNA]</scope>
    <source>
        <strain evidence="3 4">DSM 29988</strain>
    </source>
</reference>
<organism evidence="3 4">
    <name type="scientific">Haloferax namakaokahaiae</name>
    <dbReference type="NCBI Taxonomy" id="1748331"/>
    <lineage>
        <taxon>Archaea</taxon>
        <taxon>Methanobacteriati</taxon>
        <taxon>Methanobacteriota</taxon>
        <taxon>Stenosarchaea group</taxon>
        <taxon>Halobacteria</taxon>
        <taxon>Halobacteriales</taxon>
        <taxon>Haloferacaceae</taxon>
        <taxon>Haloferax</taxon>
    </lineage>
</organism>
<gene>
    <name evidence="3" type="ORF">ACFQJC_16590</name>
</gene>
<proteinExistence type="predicted"/>
<accession>A0ABD5ZIM6</accession>
<dbReference type="EMBL" id="JBHTAA010000005">
    <property type="protein sequence ID" value="MFC7205138.1"/>
    <property type="molecule type" value="Genomic_DNA"/>
</dbReference>
<keyword evidence="3" id="KW-0808">Transferase</keyword>
<dbReference type="PANTHER" id="PTHR43777">
    <property type="entry name" value="MOLYBDENUM COFACTOR CYTIDYLYLTRANSFERASE"/>
    <property type="match status" value="1"/>
</dbReference>
<dbReference type="RefSeq" id="WP_390225442.1">
    <property type="nucleotide sequence ID" value="NZ_JBHTAA010000005.1"/>
</dbReference>
<evidence type="ECO:0000313" key="4">
    <source>
        <dbReference type="Proteomes" id="UP001596481"/>
    </source>
</evidence>
<dbReference type="PANTHER" id="PTHR43777:SF1">
    <property type="entry name" value="MOLYBDENUM COFACTOR CYTIDYLYLTRANSFERASE"/>
    <property type="match status" value="1"/>
</dbReference>
<dbReference type="GO" id="GO:0016779">
    <property type="term" value="F:nucleotidyltransferase activity"/>
    <property type="evidence" value="ECO:0007669"/>
    <property type="project" value="UniProtKB-ARBA"/>
</dbReference>
<dbReference type="InterPro" id="IPR029044">
    <property type="entry name" value="Nucleotide-diphossugar_trans"/>
</dbReference>
<dbReference type="Pfam" id="PF12804">
    <property type="entry name" value="NTP_transf_3"/>
    <property type="match status" value="1"/>
</dbReference>
<feature type="domain" description="MobA-like NTP transferase" evidence="2">
    <location>
        <begin position="47"/>
        <end position="208"/>
    </location>
</feature>
<dbReference type="SUPFAM" id="SSF53448">
    <property type="entry name" value="Nucleotide-diphospho-sugar transferases"/>
    <property type="match status" value="1"/>
</dbReference>